<protein>
    <recommendedName>
        <fullName evidence="3">BTB domain-containing protein</fullName>
    </recommendedName>
</protein>
<organism evidence="1 2">
    <name type="scientific">Lophiostoma macrostomum CBS 122681</name>
    <dbReference type="NCBI Taxonomy" id="1314788"/>
    <lineage>
        <taxon>Eukaryota</taxon>
        <taxon>Fungi</taxon>
        <taxon>Dikarya</taxon>
        <taxon>Ascomycota</taxon>
        <taxon>Pezizomycotina</taxon>
        <taxon>Dothideomycetes</taxon>
        <taxon>Pleosporomycetidae</taxon>
        <taxon>Pleosporales</taxon>
        <taxon>Lophiostomataceae</taxon>
        <taxon>Lophiostoma</taxon>
    </lineage>
</organism>
<dbReference type="AlphaFoldDB" id="A0A6A6T7R3"/>
<gene>
    <name evidence="1" type="ORF">K491DRAFT_577611</name>
</gene>
<dbReference type="OrthoDB" id="194443at2759"/>
<feature type="non-terminal residue" evidence="1">
    <location>
        <position position="1"/>
    </location>
</feature>
<evidence type="ECO:0000313" key="1">
    <source>
        <dbReference type="EMBL" id="KAF2655866.1"/>
    </source>
</evidence>
<reference evidence="1" key="1">
    <citation type="journal article" date="2020" name="Stud. Mycol.">
        <title>101 Dothideomycetes genomes: a test case for predicting lifestyles and emergence of pathogens.</title>
        <authorList>
            <person name="Haridas S."/>
            <person name="Albert R."/>
            <person name="Binder M."/>
            <person name="Bloem J."/>
            <person name="Labutti K."/>
            <person name="Salamov A."/>
            <person name="Andreopoulos B."/>
            <person name="Baker S."/>
            <person name="Barry K."/>
            <person name="Bills G."/>
            <person name="Bluhm B."/>
            <person name="Cannon C."/>
            <person name="Castanera R."/>
            <person name="Culley D."/>
            <person name="Daum C."/>
            <person name="Ezra D."/>
            <person name="Gonzalez J."/>
            <person name="Henrissat B."/>
            <person name="Kuo A."/>
            <person name="Liang C."/>
            <person name="Lipzen A."/>
            <person name="Lutzoni F."/>
            <person name="Magnuson J."/>
            <person name="Mondo S."/>
            <person name="Nolan M."/>
            <person name="Ohm R."/>
            <person name="Pangilinan J."/>
            <person name="Park H.-J."/>
            <person name="Ramirez L."/>
            <person name="Alfaro M."/>
            <person name="Sun H."/>
            <person name="Tritt A."/>
            <person name="Yoshinaga Y."/>
            <person name="Zwiers L.-H."/>
            <person name="Turgeon B."/>
            <person name="Goodwin S."/>
            <person name="Spatafora J."/>
            <person name="Crous P."/>
            <person name="Grigoriev I."/>
        </authorList>
    </citation>
    <scope>NUCLEOTIDE SEQUENCE</scope>
    <source>
        <strain evidence="1">CBS 122681</strain>
    </source>
</reference>
<dbReference type="EMBL" id="MU004343">
    <property type="protein sequence ID" value="KAF2655866.1"/>
    <property type="molecule type" value="Genomic_DNA"/>
</dbReference>
<accession>A0A6A6T7R3</accession>
<proteinExistence type="predicted"/>
<dbReference type="Proteomes" id="UP000799324">
    <property type="component" value="Unassembled WGS sequence"/>
</dbReference>
<evidence type="ECO:0000313" key="2">
    <source>
        <dbReference type="Proteomes" id="UP000799324"/>
    </source>
</evidence>
<feature type="non-terminal residue" evidence="1">
    <location>
        <position position="146"/>
    </location>
</feature>
<keyword evidence="2" id="KW-1185">Reference proteome</keyword>
<evidence type="ECO:0008006" key="3">
    <source>
        <dbReference type="Google" id="ProtNLM"/>
    </source>
</evidence>
<name>A0A6A6T7R3_9PLEO</name>
<sequence>FRENKDGIVHITNTDSKTFGLLVQWIMFAYYEDHDDLTNHRIVRNSAKAWVLGDYLVAPGFKNYAMLQLYNIYHPKDGSAPKSGICPATIKHCCSHSPVNSPLRNLYFDIMLELFKDKTVVNYSDKLRQEWDEVWELHRDFSNDLM</sequence>